<dbReference type="AlphaFoldDB" id="A0A482WQC4"/>
<reference evidence="2 3" key="1">
    <citation type="journal article" date="2017" name="Gigascience">
        <title>Genome sequence of the small brown planthopper, Laodelphax striatellus.</title>
        <authorList>
            <person name="Zhu J."/>
            <person name="Jiang F."/>
            <person name="Wang X."/>
            <person name="Yang P."/>
            <person name="Bao Y."/>
            <person name="Zhao W."/>
            <person name="Wang W."/>
            <person name="Lu H."/>
            <person name="Wang Q."/>
            <person name="Cui N."/>
            <person name="Li J."/>
            <person name="Chen X."/>
            <person name="Luo L."/>
            <person name="Yu J."/>
            <person name="Kang L."/>
            <person name="Cui F."/>
        </authorList>
    </citation>
    <scope>NUCLEOTIDE SEQUENCE [LARGE SCALE GENOMIC DNA]</scope>
    <source>
        <strain evidence="2">Lst14</strain>
    </source>
</reference>
<proteinExistence type="predicted"/>
<feature type="region of interest" description="Disordered" evidence="1">
    <location>
        <begin position="22"/>
        <end position="43"/>
    </location>
</feature>
<evidence type="ECO:0000256" key="1">
    <source>
        <dbReference type="SAM" id="MobiDB-lite"/>
    </source>
</evidence>
<dbReference type="EMBL" id="QKKF02028276">
    <property type="protein sequence ID" value="RZF35442.1"/>
    <property type="molecule type" value="Genomic_DNA"/>
</dbReference>
<evidence type="ECO:0000313" key="2">
    <source>
        <dbReference type="EMBL" id="RZF35442.1"/>
    </source>
</evidence>
<gene>
    <name evidence="2" type="ORF">LSTR_LSTR017128</name>
</gene>
<organism evidence="2 3">
    <name type="scientific">Laodelphax striatellus</name>
    <name type="common">Small brown planthopper</name>
    <name type="synonym">Delphax striatella</name>
    <dbReference type="NCBI Taxonomy" id="195883"/>
    <lineage>
        <taxon>Eukaryota</taxon>
        <taxon>Metazoa</taxon>
        <taxon>Ecdysozoa</taxon>
        <taxon>Arthropoda</taxon>
        <taxon>Hexapoda</taxon>
        <taxon>Insecta</taxon>
        <taxon>Pterygota</taxon>
        <taxon>Neoptera</taxon>
        <taxon>Paraneoptera</taxon>
        <taxon>Hemiptera</taxon>
        <taxon>Auchenorrhyncha</taxon>
        <taxon>Fulgoroidea</taxon>
        <taxon>Delphacidae</taxon>
        <taxon>Criomorphinae</taxon>
        <taxon>Laodelphax</taxon>
    </lineage>
</organism>
<keyword evidence="3" id="KW-1185">Reference proteome</keyword>
<evidence type="ECO:0000313" key="3">
    <source>
        <dbReference type="Proteomes" id="UP000291343"/>
    </source>
</evidence>
<accession>A0A482WQC4</accession>
<protein>
    <submittedName>
        <fullName evidence="2">Uncharacterized protein</fullName>
    </submittedName>
</protein>
<sequence length="127" mass="14031">MCCFSESRGLCPACDENMLVTNDPESTDIQPTTSDTAENTSDPIDNQLCPLDYAFTLKTENNQESDVIGYQPLMQPLNASELFQLEGNDNTPALILDDSSVIQSGIQLDKELFYLVFTSEPETKIPS</sequence>
<dbReference type="Proteomes" id="UP000291343">
    <property type="component" value="Unassembled WGS sequence"/>
</dbReference>
<comment type="caution">
    <text evidence="2">The sequence shown here is derived from an EMBL/GenBank/DDBJ whole genome shotgun (WGS) entry which is preliminary data.</text>
</comment>
<dbReference type="InParanoid" id="A0A482WQC4"/>
<name>A0A482WQC4_LAOST</name>